<feature type="transmembrane region" description="Helical" evidence="1">
    <location>
        <begin position="102"/>
        <end position="118"/>
    </location>
</feature>
<organism evidence="2 3">
    <name type="scientific">Pedobacter cryoconitis</name>
    <dbReference type="NCBI Taxonomy" id="188932"/>
    <lineage>
        <taxon>Bacteria</taxon>
        <taxon>Pseudomonadati</taxon>
        <taxon>Bacteroidota</taxon>
        <taxon>Sphingobacteriia</taxon>
        <taxon>Sphingobacteriales</taxon>
        <taxon>Sphingobacteriaceae</taxon>
        <taxon>Pedobacter</taxon>
    </lineage>
</organism>
<feature type="transmembrane region" description="Helical" evidence="1">
    <location>
        <begin position="21"/>
        <end position="41"/>
    </location>
</feature>
<dbReference type="Proteomes" id="UP000537204">
    <property type="component" value="Unassembled WGS sequence"/>
</dbReference>
<keyword evidence="1" id="KW-1133">Transmembrane helix</keyword>
<dbReference type="GO" id="GO:0016746">
    <property type="term" value="F:acyltransferase activity"/>
    <property type="evidence" value="ECO:0007669"/>
    <property type="project" value="UniProtKB-KW"/>
</dbReference>
<feature type="transmembrane region" description="Helical" evidence="1">
    <location>
        <begin position="61"/>
        <end position="81"/>
    </location>
</feature>
<evidence type="ECO:0000313" key="3">
    <source>
        <dbReference type="Proteomes" id="UP000537204"/>
    </source>
</evidence>
<dbReference type="AlphaFoldDB" id="A0A7W9E0M9"/>
<dbReference type="EMBL" id="JACHCE010000009">
    <property type="protein sequence ID" value="MBB5638632.1"/>
    <property type="molecule type" value="Genomic_DNA"/>
</dbReference>
<dbReference type="PANTHER" id="PTHR31061">
    <property type="entry name" value="LD22376P"/>
    <property type="match status" value="1"/>
</dbReference>
<feature type="transmembrane region" description="Helical" evidence="1">
    <location>
        <begin position="147"/>
        <end position="164"/>
    </location>
</feature>
<reference evidence="2 3" key="1">
    <citation type="submission" date="2020-08" db="EMBL/GenBank/DDBJ databases">
        <title>Genomic Encyclopedia of Type Strains, Phase IV (KMG-V): Genome sequencing to study the core and pangenomes of soil and plant-associated prokaryotes.</title>
        <authorList>
            <person name="Whitman W."/>
        </authorList>
    </citation>
    <scope>NUCLEOTIDE SEQUENCE [LARGE SCALE GENOMIC DNA]</scope>
    <source>
        <strain evidence="2 3">S3M1</strain>
    </source>
</reference>
<comment type="caution">
    <text evidence="2">The sequence shown here is derived from an EMBL/GenBank/DDBJ whole genome shotgun (WGS) entry which is preliminary data.</text>
</comment>
<keyword evidence="1" id="KW-0812">Transmembrane</keyword>
<evidence type="ECO:0000313" key="2">
    <source>
        <dbReference type="EMBL" id="MBB5638632.1"/>
    </source>
</evidence>
<feature type="transmembrane region" description="Helical" evidence="1">
    <location>
        <begin position="199"/>
        <end position="222"/>
    </location>
</feature>
<protein>
    <submittedName>
        <fullName evidence="2">Putative acyltransferase</fullName>
    </submittedName>
</protein>
<dbReference type="RefSeq" id="WP_260171838.1">
    <property type="nucleotide sequence ID" value="NZ_JACHCE010000009.1"/>
</dbReference>
<evidence type="ECO:0000256" key="1">
    <source>
        <dbReference type="SAM" id="Phobius"/>
    </source>
</evidence>
<proteinExistence type="predicted"/>
<feature type="transmembrane region" description="Helical" evidence="1">
    <location>
        <begin position="234"/>
        <end position="257"/>
    </location>
</feature>
<sequence length="369" mass="41564">MKITDNSAVAGRLMSLDVMRGMIMILLCAESCLVFESLKKFDTDSFIINQLFHHPWHGLRFWDLVQPAFMFMAGAALYISYSRKLEKGITWSSNFKHILIRSLKLFLFGIGLHCVYAGKPVFELWNVLTQLAFTSIAAYLIINKSPVFQLLFSIALLILTEILYRCIHVSGFDSPFTAYHNFGAYADTLLMGKINKDGWVAINAIPTAAHTIWGVLAGRLLISKQSTAQKIKILVFAGFAGLLIGFGLDITGITPIIKRISTSSFVFASGGWVLLMLAVIYWLVDIRQNIKYAWIFTVVGMNAIFIYVFFETVGHEWLNGVVGIFTGDLLHLLFNLPVNFTGLLSALAVWFAECALCYWLYKNKIFFKL</sequence>
<keyword evidence="1" id="KW-0472">Membrane</keyword>
<feature type="transmembrane region" description="Helical" evidence="1">
    <location>
        <begin position="340"/>
        <end position="361"/>
    </location>
</feature>
<keyword evidence="2" id="KW-0012">Acyltransferase</keyword>
<feature type="transmembrane region" description="Helical" evidence="1">
    <location>
        <begin position="124"/>
        <end position="142"/>
    </location>
</feature>
<keyword evidence="2" id="KW-0808">Transferase</keyword>
<accession>A0A7W9E0M9</accession>
<dbReference type="PANTHER" id="PTHR31061:SF24">
    <property type="entry name" value="LD22376P"/>
    <property type="match status" value="1"/>
</dbReference>
<feature type="transmembrane region" description="Helical" evidence="1">
    <location>
        <begin position="263"/>
        <end position="284"/>
    </location>
</feature>
<feature type="transmembrane region" description="Helical" evidence="1">
    <location>
        <begin position="291"/>
        <end position="310"/>
    </location>
</feature>
<gene>
    <name evidence="2" type="ORF">HDE68_004564</name>
</gene>
<name>A0A7W9E0M9_9SPHI</name>